<dbReference type="InterPro" id="IPR050390">
    <property type="entry name" value="C5-Methyltransferase"/>
</dbReference>
<dbReference type="InterPro" id="IPR018117">
    <property type="entry name" value="C5_DNA_meth_AS"/>
</dbReference>
<evidence type="ECO:0000256" key="3">
    <source>
        <dbReference type="ARBA" id="ARBA00022691"/>
    </source>
</evidence>
<dbReference type="SUPFAM" id="SSF53335">
    <property type="entry name" value="S-adenosyl-L-methionine-dependent methyltransferases"/>
    <property type="match status" value="1"/>
</dbReference>
<dbReference type="InterPro" id="IPR029063">
    <property type="entry name" value="SAM-dependent_MTases_sf"/>
</dbReference>
<evidence type="ECO:0000256" key="7">
    <source>
        <dbReference type="RuleBase" id="RU000417"/>
    </source>
</evidence>
<evidence type="ECO:0000313" key="9">
    <source>
        <dbReference type="EMBL" id="RDB74850.1"/>
    </source>
</evidence>
<keyword evidence="4" id="KW-0680">Restriction system</keyword>
<name>A0A369MLY3_EGGLN</name>
<protein>
    <recommendedName>
        <fullName evidence="7">Cytosine-specific methyltransferase</fullName>
        <ecNumber evidence="7">2.1.1.37</ecNumber>
    </recommendedName>
</protein>
<gene>
    <name evidence="9" type="ORF">C1872_14860</name>
</gene>
<keyword evidence="1 5" id="KW-0489">Methyltransferase</keyword>
<keyword evidence="2 5" id="KW-0808">Transferase</keyword>
<feature type="compositionally biased region" description="Basic and acidic residues" evidence="8">
    <location>
        <begin position="240"/>
        <end position="253"/>
    </location>
</feature>
<dbReference type="PROSITE" id="PS00095">
    <property type="entry name" value="C5_MTASE_2"/>
    <property type="match status" value="1"/>
</dbReference>
<dbReference type="Pfam" id="PF00145">
    <property type="entry name" value="DNA_methylase"/>
    <property type="match status" value="1"/>
</dbReference>
<dbReference type="PROSITE" id="PS51679">
    <property type="entry name" value="SAM_MT_C5"/>
    <property type="match status" value="1"/>
</dbReference>
<dbReference type="PANTHER" id="PTHR10629:SF52">
    <property type="entry name" value="DNA (CYTOSINE-5)-METHYLTRANSFERASE 1"/>
    <property type="match status" value="1"/>
</dbReference>
<dbReference type="Gene3D" id="3.90.120.10">
    <property type="entry name" value="DNA Methylase, subunit A, domain 2"/>
    <property type="match status" value="1"/>
</dbReference>
<evidence type="ECO:0000256" key="6">
    <source>
        <dbReference type="RuleBase" id="RU000416"/>
    </source>
</evidence>
<dbReference type="PROSITE" id="PS00094">
    <property type="entry name" value="C5_MTASE_1"/>
    <property type="match status" value="1"/>
</dbReference>
<dbReference type="GO" id="GO:0032259">
    <property type="term" value="P:methylation"/>
    <property type="evidence" value="ECO:0007669"/>
    <property type="project" value="UniProtKB-KW"/>
</dbReference>
<dbReference type="GO" id="GO:0044027">
    <property type="term" value="P:negative regulation of gene expression via chromosomal CpG island methylation"/>
    <property type="evidence" value="ECO:0007669"/>
    <property type="project" value="TreeGrafter"/>
</dbReference>
<dbReference type="GO" id="GO:0003886">
    <property type="term" value="F:DNA (cytosine-5-)-methyltransferase activity"/>
    <property type="evidence" value="ECO:0007669"/>
    <property type="project" value="UniProtKB-EC"/>
</dbReference>
<dbReference type="PRINTS" id="PR00105">
    <property type="entry name" value="C5METTRFRASE"/>
</dbReference>
<dbReference type="InterPro" id="IPR001525">
    <property type="entry name" value="C5_MeTfrase"/>
</dbReference>
<dbReference type="GO" id="GO:0009307">
    <property type="term" value="P:DNA restriction-modification system"/>
    <property type="evidence" value="ECO:0007669"/>
    <property type="project" value="UniProtKB-KW"/>
</dbReference>
<evidence type="ECO:0000256" key="8">
    <source>
        <dbReference type="SAM" id="MobiDB-lite"/>
    </source>
</evidence>
<sequence>MRGDLAVQTIDLFCGCGGLTAGFRAAGFENLVGFDNWQAALDTYSANNPDQGEMLDLGDLSASLERLAEYKGIDGVIGGPPCQDFSSAGKRTEGDRADLTEKYAAIVKELEPTFFLMENVPRADKSRAYEKAIKVLEKAGYGISKRVIDASRVGVPQSRKRLITIGWKNANKQDEIGELLDAGLSDHRTTMRDYFGDALGTEYIYRHPRSYARRAIFSIDEPCPTVRGVNRPIAPGYPGHHGDKADASKARPLTTEERARVQTFENWTWPKSKTDAEQIIGNAVPVLLANYVARQIAAYQAALPSSDE</sequence>
<keyword evidence="3 5" id="KW-0949">S-adenosyl-L-methionine</keyword>
<comment type="similarity">
    <text evidence="5 6">Belongs to the class I-like SAM-binding methyltransferase superfamily. C5-methyltransferase family.</text>
</comment>
<dbReference type="NCBIfam" id="TIGR00675">
    <property type="entry name" value="dcm"/>
    <property type="match status" value="1"/>
</dbReference>
<dbReference type="PANTHER" id="PTHR10629">
    <property type="entry name" value="CYTOSINE-SPECIFIC METHYLTRANSFERASE"/>
    <property type="match status" value="1"/>
</dbReference>
<accession>A0A369MLY3</accession>
<feature type="region of interest" description="Disordered" evidence="8">
    <location>
        <begin position="234"/>
        <end position="253"/>
    </location>
</feature>
<dbReference type="EC" id="2.1.1.37" evidence="7"/>
<dbReference type="CDD" id="cd00315">
    <property type="entry name" value="Cyt_C5_DNA_methylase"/>
    <property type="match status" value="1"/>
</dbReference>
<dbReference type="EMBL" id="PPTX01000033">
    <property type="protein sequence ID" value="RDB74850.1"/>
    <property type="molecule type" value="Genomic_DNA"/>
</dbReference>
<proteinExistence type="inferred from homology"/>
<reference evidence="9 10" key="1">
    <citation type="journal article" date="2018" name="Elife">
        <title>Discovery and characterization of a prevalent human gut bacterial enzyme sufficient for the inactivation of a family of plant toxins.</title>
        <authorList>
            <person name="Koppel N."/>
            <person name="Bisanz J.E."/>
            <person name="Pandelia M.E."/>
            <person name="Turnbaugh P.J."/>
            <person name="Balskus E.P."/>
        </authorList>
    </citation>
    <scope>NUCLEOTIDE SEQUENCE [LARGE SCALE GENOMIC DNA]</scope>
    <source>
        <strain evidence="9 10">MR1 #12</strain>
    </source>
</reference>
<dbReference type="AlphaFoldDB" id="A0A369MLY3"/>
<organism evidence="9 10">
    <name type="scientific">Eggerthella lenta</name>
    <name type="common">Eubacterium lentum</name>
    <dbReference type="NCBI Taxonomy" id="84112"/>
    <lineage>
        <taxon>Bacteria</taxon>
        <taxon>Bacillati</taxon>
        <taxon>Actinomycetota</taxon>
        <taxon>Coriobacteriia</taxon>
        <taxon>Eggerthellales</taxon>
        <taxon>Eggerthellaceae</taxon>
        <taxon>Eggerthella</taxon>
    </lineage>
</organism>
<evidence type="ECO:0000313" key="10">
    <source>
        <dbReference type="Proteomes" id="UP000253752"/>
    </source>
</evidence>
<comment type="caution">
    <text evidence="9">The sequence shown here is derived from an EMBL/GenBank/DDBJ whole genome shotgun (WGS) entry which is preliminary data.</text>
</comment>
<evidence type="ECO:0000256" key="5">
    <source>
        <dbReference type="PROSITE-ProRule" id="PRU01016"/>
    </source>
</evidence>
<evidence type="ECO:0000256" key="4">
    <source>
        <dbReference type="ARBA" id="ARBA00022747"/>
    </source>
</evidence>
<evidence type="ECO:0000256" key="1">
    <source>
        <dbReference type="ARBA" id="ARBA00022603"/>
    </source>
</evidence>
<dbReference type="GO" id="GO:0003677">
    <property type="term" value="F:DNA binding"/>
    <property type="evidence" value="ECO:0007669"/>
    <property type="project" value="TreeGrafter"/>
</dbReference>
<comment type="catalytic activity">
    <reaction evidence="7">
        <text>a 2'-deoxycytidine in DNA + S-adenosyl-L-methionine = a 5-methyl-2'-deoxycytidine in DNA + S-adenosyl-L-homocysteine + H(+)</text>
        <dbReference type="Rhea" id="RHEA:13681"/>
        <dbReference type="Rhea" id="RHEA-COMP:11369"/>
        <dbReference type="Rhea" id="RHEA-COMP:11370"/>
        <dbReference type="ChEBI" id="CHEBI:15378"/>
        <dbReference type="ChEBI" id="CHEBI:57856"/>
        <dbReference type="ChEBI" id="CHEBI:59789"/>
        <dbReference type="ChEBI" id="CHEBI:85452"/>
        <dbReference type="ChEBI" id="CHEBI:85454"/>
        <dbReference type="EC" id="2.1.1.37"/>
    </reaction>
</comment>
<dbReference type="Proteomes" id="UP000253752">
    <property type="component" value="Unassembled WGS sequence"/>
</dbReference>
<evidence type="ECO:0000256" key="2">
    <source>
        <dbReference type="ARBA" id="ARBA00022679"/>
    </source>
</evidence>
<dbReference type="InterPro" id="IPR031303">
    <property type="entry name" value="C5_meth_CS"/>
</dbReference>
<feature type="active site" evidence="5">
    <location>
        <position position="82"/>
    </location>
</feature>
<dbReference type="Gene3D" id="3.40.50.150">
    <property type="entry name" value="Vaccinia Virus protein VP39"/>
    <property type="match status" value="1"/>
</dbReference>